<feature type="binding site" evidence="9 11">
    <location>
        <position position="125"/>
    </location>
    <ligand>
        <name>substrate</name>
    </ligand>
</feature>
<dbReference type="Proteomes" id="UP000218172">
    <property type="component" value="Unassembled WGS sequence"/>
</dbReference>
<dbReference type="UniPathway" id="UPA00251">
    <property type="reaction ID" value="UER00316"/>
</dbReference>
<dbReference type="PANTHER" id="PTHR43013">
    <property type="entry name" value="GLUTAMYL-TRNA REDUCTASE"/>
    <property type="match status" value="1"/>
</dbReference>
<evidence type="ECO:0000256" key="9">
    <source>
        <dbReference type="HAMAP-Rule" id="MF_00087"/>
    </source>
</evidence>
<feature type="domain" description="Tetrapyrrole biosynthesis glutamyl-tRNA reductase dimerisation" evidence="15">
    <location>
        <begin position="325"/>
        <end position="422"/>
    </location>
</feature>
<evidence type="ECO:0000256" key="11">
    <source>
        <dbReference type="PIRSR" id="PIRSR000445-2"/>
    </source>
</evidence>
<comment type="domain">
    <text evidence="9">Possesses an unusual extended V-shaped dimeric structure with each monomer consisting of three distinct domains arranged along a curved 'spinal' alpha-helix. The N-terminal catalytic domain specifically recognizes the glutamate moiety of the substrate. The second domain is the NADPH-binding domain, and the third C-terminal domain is responsible for dimerization.</text>
</comment>
<evidence type="ECO:0000256" key="4">
    <source>
        <dbReference type="ARBA" id="ARBA00022857"/>
    </source>
</evidence>
<dbReference type="NCBIfam" id="TIGR01035">
    <property type="entry name" value="hemA"/>
    <property type="match status" value="1"/>
</dbReference>
<comment type="subunit">
    <text evidence="9">Homodimer.</text>
</comment>
<evidence type="ECO:0000256" key="13">
    <source>
        <dbReference type="PIRSR" id="PIRSR000445-4"/>
    </source>
</evidence>
<dbReference type="SUPFAM" id="SSF69075">
    <property type="entry name" value="Glutamyl tRNA-reductase dimerization domain"/>
    <property type="match status" value="1"/>
</dbReference>
<dbReference type="FunFam" id="3.40.50.720:FF:000031">
    <property type="entry name" value="Glutamyl-tRNA reductase"/>
    <property type="match status" value="1"/>
</dbReference>
<comment type="similarity">
    <text evidence="2 9 14">Belongs to the glutamyl-tRNA reductase family.</text>
</comment>
<reference evidence="19" key="1">
    <citation type="submission" date="2017-08" db="EMBL/GenBank/DDBJ databases">
        <title>A dynamic microbial community with high functional redundancy inhabits the cold, oxic subseafloor aquifer.</title>
        <authorList>
            <person name="Tully B.J."/>
            <person name="Wheat C.G."/>
            <person name="Glazer B.T."/>
            <person name="Huber J.A."/>
        </authorList>
    </citation>
    <scope>NUCLEOTIDE SEQUENCE [LARGE SCALE GENOMIC DNA]</scope>
</reference>
<keyword evidence="4 9" id="KW-0521">NADP</keyword>
<evidence type="ECO:0000256" key="1">
    <source>
        <dbReference type="ARBA" id="ARBA00005059"/>
    </source>
</evidence>
<dbReference type="HAMAP" id="MF_00087">
    <property type="entry name" value="Glu_tRNA_reductase"/>
    <property type="match status" value="1"/>
</dbReference>
<dbReference type="EC" id="1.2.1.70" evidence="3 9"/>
<dbReference type="InterPro" id="IPR036453">
    <property type="entry name" value="GluRdtase_dimer_dom_sf"/>
</dbReference>
<dbReference type="InterPro" id="IPR000343">
    <property type="entry name" value="4pyrrol_synth_GluRdtase"/>
</dbReference>
<evidence type="ECO:0000259" key="17">
    <source>
        <dbReference type="Pfam" id="PF05201"/>
    </source>
</evidence>
<protein>
    <recommendedName>
        <fullName evidence="8 9">Glutamyl-tRNA reductase</fullName>
        <shortName evidence="9">GluTR</shortName>
        <ecNumber evidence="3 9">1.2.1.70</ecNumber>
    </recommendedName>
</protein>
<feature type="active site" description="Nucleophile" evidence="9 10">
    <location>
        <position position="50"/>
    </location>
</feature>
<name>A0A2A4MV82_9GAMM</name>
<dbReference type="Pfam" id="PF01488">
    <property type="entry name" value="Shikimate_DH"/>
    <property type="match status" value="1"/>
</dbReference>
<dbReference type="InterPro" id="IPR036343">
    <property type="entry name" value="GluRdtase_N_sf"/>
</dbReference>
<dbReference type="GO" id="GO:0050661">
    <property type="term" value="F:NADP binding"/>
    <property type="evidence" value="ECO:0007669"/>
    <property type="project" value="InterPro"/>
</dbReference>
<dbReference type="PROSITE" id="PS00747">
    <property type="entry name" value="GLUTR"/>
    <property type="match status" value="1"/>
</dbReference>
<dbReference type="PIRSF" id="PIRSF000445">
    <property type="entry name" value="4pyrrol_synth_GluRdtase"/>
    <property type="match status" value="1"/>
</dbReference>
<dbReference type="Pfam" id="PF05201">
    <property type="entry name" value="GlutR_N"/>
    <property type="match status" value="1"/>
</dbReference>
<dbReference type="Gene3D" id="3.40.50.720">
    <property type="entry name" value="NAD(P)-binding Rossmann-like Domain"/>
    <property type="match status" value="1"/>
</dbReference>
<dbReference type="Gene3D" id="3.30.460.30">
    <property type="entry name" value="Glutamyl-tRNA reductase, N-terminal domain"/>
    <property type="match status" value="1"/>
</dbReference>
<feature type="binding site" evidence="9 11">
    <location>
        <begin position="49"/>
        <end position="52"/>
    </location>
    <ligand>
        <name>substrate</name>
    </ligand>
</feature>
<evidence type="ECO:0000313" key="19">
    <source>
        <dbReference type="Proteomes" id="UP000218172"/>
    </source>
</evidence>
<comment type="function">
    <text evidence="9">Catalyzes the NADPH-dependent reduction of glutamyl-tRNA(Glu) to glutamate 1-semialdehyde (GSA).</text>
</comment>
<dbReference type="GO" id="GO:0008883">
    <property type="term" value="F:glutamyl-tRNA reductase activity"/>
    <property type="evidence" value="ECO:0007669"/>
    <property type="project" value="UniProtKB-UniRule"/>
</dbReference>
<comment type="caution">
    <text evidence="18">The sequence shown here is derived from an EMBL/GenBank/DDBJ whole genome shotgun (WGS) entry which is preliminary data.</text>
</comment>
<evidence type="ECO:0000256" key="6">
    <source>
        <dbReference type="ARBA" id="ARBA00023244"/>
    </source>
</evidence>
<organism evidence="18 19">
    <name type="scientific">SAR86 cluster bacterium</name>
    <dbReference type="NCBI Taxonomy" id="2030880"/>
    <lineage>
        <taxon>Bacteria</taxon>
        <taxon>Pseudomonadati</taxon>
        <taxon>Pseudomonadota</taxon>
        <taxon>Gammaproteobacteria</taxon>
        <taxon>SAR86 cluster</taxon>
    </lineage>
</organism>
<evidence type="ECO:0000256" key="12">
    <source>
        <dbReference type="PIRSR" id="PIRSR000445-3"/>
    </source>
</evidence>
<feature type="binding site" evidence="9 11">
    <location>
        <begin position="119"/>
        <end position="121"/>
    </location>
    <ligand>
        <name>substrate</name>
    </ligand>
</feature>
<dbReference type="InterPro" id="IPR015895">
    <property type="entry name" value="4pyrrol_synth_GluRdtase_N"/>
</dbReference>
<evidence type="ECO:0000256" key="8">
    <source>
        <dbReference type="ARBA" id="ARBA00068659"/>
    </source>
</evidence>
<dbReference type="InterPro" id="IPR006151">
    <property type="entry name" value="Shikm_DH/Glu-tRNA_Rdtase"/>
</dbReference>
<dbReference type="AlphaFoldDB" id="A0A2A4MV82"/>
<comment type="pathway">
    <text evidence="1 9 14">Porphyrin-containing compound metabolism; protoporphyrin-IX biosynthesis; 5-aminolevulinate from L-glutamyl-tRNA(Glu): step 1/2.</text>
</comment>
<dbReference type="InterPro" id="IPR015896">
    <property type="entry name" value="4pyrrol_synth_GluRdtase_dimer"/>
</dbReference>
<evidence type="ECO:0000256" key="14">
    <source>
        <dbReference type="RuleBase" id="RU000584"/>
    </source>
</evidence>
<evidence type="ECO:0000256" key="10">
    <source>
        <dbReference type="PIRSR" id="PIRSR000445-1"/>
    </source>
</evidence>
<evidence type="ECO:0000259" key="15">
    <source>
        <dbReference type="Pfam" id="PF00745"/>
    </source>
</evidence>
<feature type="domain" description="Quinate/shikimate 5-dehydrogenase/glutamyl-tRNA reductase" evidence="16">
    <location>
        <begin position="177"/>
        <end position="311"/>
    </location>
</feature>
<keyword evidence="6 9" id="KW-0627">Porphyrin biosynthesis</keyword>
<evidence type="ECO:0000256" key="7">
    <source>
        <dbReference type="ARBA" id="ARBA00047464"/>
    </source>
</evidence>
<feature type="binding site" evidence="9 12">
    <location>
        <begin position="194"/>
        <end position="199"/>
    </location>
    <ligand>
        <name>NADP(+)</name>
        <dbReference type="ChEBI" id="CHEBI:58349"/>
    </ligand>
</feature>
<dbReference type="Pfam" id="PF00745">
    <property type="entry name" value="GlutR_dimer"/>
    <property type="match status" value="1"/>
</dbReference>
<dbReference type="CDD" id="cd05213">
    <property type="entry name" value="NAD_bind_Glutamyl_tRNA_reduct"/>
    <property type="match status" value="1"/>
</dbReference>
<evidence type="ECO:0000313" key="18">
    <source>
        <dbReference type="EMBL" id="PCH64199.1"/>
    </source>
</evidence>
<evidence type="ECO:0000256" key="2">
    <source>
        <dbReference type="ARBA" id="ARBA00005916"/>
    </source>
</evidence>
<proteinExistence type="inferred from homology"/>
<dbReference type="FunFam" id="3.30.460.30:FF:000001">
    <property type="entry name" value="Glutamyl-tRNA reductase"/>
    <property type="match status" value="1"/>
</dbReference>
<evidence type="ECO:0000259" key="16">
    <source>
        <dbReference type="Pfam" id="PF01488"/>
    </source>
</evidence>
<evidence type="ECO:0000256" key="5">
    <source>
        <dbReference type="ARBA" id="ARBA00023002"/>
    </source>
</evidence>
<dbReference type="SUPFAM" id="SSF51735">
    <property type="entry name" value="NAD(P)-binding Rossmann-fold domains"/>
    <property type="match status" value="1"/>
</dbReference>
<feature type="binding site" evidence="9 11">
    <location>
        <position position="114"/>
    </location>
    <ligand>
        <name>substrate</name>
    </ligand>
</feature>
<evidence type="ECO:0000256" key="3">
    <source>
        <dbReference type="ARBA" id="ARBA00012970"/>
    </source>
</evidence>
<comment type="miscellaneous">
    <text evidence="9">During catalysis, the active site Cys acts as a nucleophile attacking the alpha-carbonyl group of tRNA-bound glutamate with the formation of a thioester intermediate between enzyme and glutamate, and the concomitant release of tRNA(Glu). The thioester intermediate is finally reduced by direct hydride transfer from NADPH, to form the product GSA.</text>
</comment>
<comment type="catalytic activity">
    <reaction evidence="7 9 14">
        <text>(S)-4-amino-5-oxopentanoate + tRNA(Glu) + NADP(+) = L-glutamyl-tRNA(Glu) + NADPH + H(+)</text>
        <dbReference type="Rhea" id="RHEA:12344"/>
        <dbReference type="Rhea" id="RHEA-COMP:9663"/>
        <dbReference type="Rhea" id="RHEA-COMP:9680"/>
        <dbReference type="ChEBI" id="CHEBI:15378"/>
        <dbReference type="ChEBI" id="CHEBI:57501"/>
        <dbReference type="ChEBI" id="CHEBI:57783"/>
        <dbReference type="ChEBI" id="CHEBI:58349"/>
        <dbReference type="ChEBI" id="CHEBI:78442"/>
        <dbReference type="ChEBI" id="CHEBI:78520"/>
        <dbReference type="EC" id="1.2.1.70"/>
    </reaction>
</comment>
<dbReference type="EMBL" id="NVQR01000001">
    <property type="protein sequence ID" value="PCH64199.1"/>
    <property type="molecule type" value="Genomic_DNA"/>
</dbReference>
<keyword evidence="5 9" id="KW-0560">Oxidoreductase</keyword>
<gene>
    <name evidence="9" type="primary">hemA</name>
    <name evidence="18" type="ORF">COC19_00020</name>
</gene>
<dbReference type="GO" id="GO:0019353">
    <property type="term" value="P:protoporphyrinogen IX biosynthetic process from glutamate"/>
    <property type="evidence" value="ECO:0007669"/>
    <property type="project" value="TreeGrafter"/>
</dbReference>
<feature type="domain" description="Glutamyl-tRNA reductase N-terminal" evidence="17">
    <location>
        <begin position="6"/>
        <end position="161"/>
    </location>
</feature>
<dbReference type="InterPro" id="IPR018214">
    <property type="entry name" value="GluRdtase_CS"/>
</dbReference>
<dbReference type="SUPFAM" id="SSF69742">
    <property type="entry name" value="Glutamyl tRNA-reductase catalytic, N-terminal domain"/>
    <property type="match status" value="1"/>
</dbReference>
<feature type="site" description="Important for activity" evidence="9 13">
    <location>
        <position position="104"/>
    </location>
</feature>
<dbReference type="InterPro" id="IPR036291">
    <property type="entry name" value="NAD(P)-bd_dom_sf"/>
</dbReference>
<accession>A0A2A4MV82</accession>
<dbReference type="PANTHER" id="PTHR43013:SF1">
    <property type="entry name" value="GLUTAMYL-TRNA REDUCTASE"/>
    <property type="match status" value="1"/>
</dbReference>
<sequence>MALVLVGINHQTADIALREKVAFPPELIAKATAQLVELPDVNEAVIVSTCNRTELYLDMDSDIRTVQTQQQQQIIAWLAKFHQLEVTQLQSCNYFHFQDEVLKHLMQVSCGLDSMVLGEPQILGQIKSAYAHSSELGTVGENLGRAFRGAFSIAKQVRTDTAIGENPVSVAYAAAALAERIFSDFGSLHALLIGAGKTIELVAQHLKQKGLHNIVVANRSLENALKLSAKIDAHAVLLSDIPEQLNRADIVVSSTNSQLPLLGKGAVERALKQRKHKPMLLVDLAVPRDIEPQVAEIADAYLYSIDDISSVIEDNVKSRSEAAAQAEIIIERGVQDYQRQLRSLNAVSILREFRSKAESLRAAELEKALKAFSNGEPAEKVLESLARAITNKLIHSPTVQMKKASADGRDEVLALVQELFELSGGESSDENP</sequence>